<dbReference type="OrthoDB" id="5377012at2759"/>
<gene>
    <name evidence="2" type="ORF">LOCC1_G001967</name>
</gene>
<organism evidence="2 3">
    <name type="scientific">Lachnellula occidentalis</name>
    <dbReference type="NCBI Taxonomy" id="215460"/>
    <lineage>
        <taxon>Eukaryota</taxon>
        <taxon>Fungi</taxon>
        <taxon>Dikarya</taxon>
        <taxon>Ascomycota</taxon>
        <taxon>Pezizomycotina</taxon>
        <taxon>Leotiomycetes</taxon>
        <taxon>Helotiales</taxon>
        <taxon>Lachnaceae</taxon>
        <taxon>Lachnellula</taxon>
    </lineage>
</organism>
<feature type="compositionally biased region" description="Polar residues" evidence="1">
    <location>
        <begin position="250"/>
        <end position="260"/>
    </location>
</feature>
<sequence length="535" mass="55480">MSALSRDAVSTQGQRNSSTDSTAQAHTHSPVSPTQSLPKLPYSTAVPDNYGNNRAPQTPPSPHGTSLVTLLLRFFLTPFASTGFGVKSVSAHSVENLLKPHPHPHQPQLTDMADRTTDRPGRRRPFSAWMKKLANFKGNHTADGAQPAGTKRNTYQMKSNAKKQSPSKQNNPYPQSGHLNGQSAPPDGHNSFSTGPTGNNMSNSSLNRSRHSVRSSQDGVPPPTIGNKSTAPTLSTEPDVAHSDVAASHAPSSGQATTATVGCGVSSGRGPDSTFSSPAPSVRSLTTTLTTIHSAAAPTAPPPNNATSTTNGQTIQFSHQYPTSPPPTALPAHLAPAGSGGHPATYSMVTANNLLTDNASILTLASSSKRRRRRSMDTDASVRALAPSSLFGGSRESLPLSVLSSNIEQTNATSVAHQPWPSVGLNERASIYSATGVAPALPSERNSYYAGKQSIAADGGSVKSGLLGHGRNDSISGSIGGAAPPGSPLAGPREVMGPNSGRLSRKNSGWENGEAEKANEPEPEPEELAKGGDKA</sequence>
<proteinExistence type="predicted"/>
<dbReference type="AlphaFoldDB" id="A0A8H8S6H2"/>
<evidence type="ECO:0000256" key="1">
    <source>
        <dbReference type="SAM" id="MobiDB-lite"/>
    </source>
</evidence>
<feature type="compositionally biased region" description="Low complexity" evidence="1">
    <location>
        <begin position="474"/>
        <end position="492"/>
    </location>
</feature>
<name>A0A8H8S6H2_9HELO</name>
<evidence type="ECO:0008006" key="4">
    <source>
        <dbReference type="Google" id="ProtNLM"/>
    </source>
</evidence>
<accession>A0A8H8S6H2</accession>
<feature type="region of interest" description="Disordered" evidence="1">
    <location>
        <begin position="1"/>
        <end position="64"/>
    </location>
</feature>
<feature type="region of interest" description="Disordered" evidence="1">
    <location>
        <begin position="295"/>
        <end position="324"/>
    </location>
</feature>
<feature type="compositionally biased region" description="Polar residues" evidence="1">
    <location>
        <begin position="312"/>
        <end position="321"/>
    </location>
</feature>
<reference evidence="2 3" key="1">
    <citation type="submission" date="2018-05" db="EMBL/GenBank/DDBJ databases">
        <title>Genome sequencing and assembly of the regulated plant pathogen Lachnellula willkommii and related sister species for the development of diagnostic species identification markers.</title>
        <authorList>
            <person name="Giroux E."/>
            <person name="Bilodeau G."/>
        </authorList>
    </citation>
    <scope>NUCLEOTIDE SEQUENCE [LARGE SCALE GENOMIC DNA]</scope>
    <source>
        <strain evidence="2 3">CBS 160.35</strain>
    </source>
</reference>
<feature type="compositionally biased region" description="Polar residues" evidence="1">
    <location>
        <begin position="8"/>
        <end position="37"/>
    </location>
</feature>
<evidence type="ECO:0000313" key="2">
    <source>
        <dbReference type="EMBL" id="TVY48316.1"/>
    </source>
</evidence>
<feature type="region of interest" description="Disordered" evidence="1">
    <location>
        <begin position="137"/>
        <end position="283"/>
    </location>
</feature>
<dbReference type="Proteomes" id="UP000443090">
    <property type="component" value="Unassembled WGS sequence"/>
</dbReference>
<feature type="region of interest" description="Disordered" evidence="1">
    <location>
        <begin position="467"/>
        <end position="535"/>
    </location>
</feature>
<evidence type="ECO:0000313" key="3">
    <source>
        <dbReference type="Proteomes" id="UP000443090"/>
    </source>
</evidence>
<feature type="compositionally biased region" description="Polar residues" evidence="1">
    <location>
        <begin position="273"/>
        <end position="283"/>
    </location>
</feature>
<protein>
    <recommendedName>
        <fullName evidence="4">Ca2+-modulated nonselective cation channel polycystin</fullName>
    </recommendedName>
</protein>
<comment type="caution">
    <text evidence="2">The sequence shown here is derived from an EMBL/GenBank/DDBJ whole genome shotgun (WGS) entry which is preliminary data.</text>
</comment>
<feature type="compositionally biased region" description="Polar residues" evidence="1">
    <location>
        <begin position="226"/>
        <end position="236"/>
    </location>
</feature>
<feature type="region of interest" description="Disordered" evidence="1">
    <location>
        <begin position="97"/>
        <end position="123"/>
    </location>
</feature>
<feature type="compositionally biased region" description="Polar residues" evidence="1">
    <location>
        <begin position="151"/>
        <end position="183"/>
    </location>
</feature>
<keyword evidence="3" id="KW-1185">Reference proteome</keyword>
<dbReference type="EMBL" id="QGMI01000051">
    <property type="protein sequence ID" value="TVY48316.1"/>
    <property type="molecule type" value="Genomic_DNA"/>
</dbReference>